<evidence type="ECO:0000256" key="1">
    <source>
        <dbReference type="SAM" id="MobiDB-lite"/>
    </source>
</evidence>
<feature type="compositionally biased region" description="Basic and acidic residues" evidence="1">
    <location>
        <begin position="178"/>
        <end position="187"/>
    </location>
</feature>
<feature type="region of interest" description="Disordered" evidence="1">
    <location>
        <begin position="157"/>
        <end position="201"/>
    </location>
</feature>
<sequence>MEFLYGPLTSPKSIKEINKSLKETVETSLTAQFYAKSGTHFRCNLIVAPVRDDLGNVRLFVLSLRAENEEKKSFKFAGLRLSLSNDDDDGDGSGTQTWIRSFAKFVQTGALFTIGEKEEEAVSGAAAQVASSVVADEDAPNKKQKVSGFFGQYRQNVNSSKQPHQATPLSLTDTVGSETKKSFTDAARKRRHHDVTGAEDNRSLLTLTPSLNEEINLLSDSRRFELAESDGSSNGDKKSSRESSLLSTEMDDAQSPFFKKPDQVDSSARLTQNQSPHDDVAGPSRKFAQSRPEKRDRLEPNKAALEQGKCYLYIN</sequence>
<dbReference type="EMBL" id="JBJKFK010000886">
    <property type="protein sequence ID" value="KAL3314862.1"/>
    <property type="molecule type" value="Genomic_DNA"/>
</dbReference>
<protein>
    <submittedName>
        <fullName evidence="2">Potassium voltage-gated channel subfamily H member 7</fullName>
    </submittedName>
</protein>
<dbReference type="AlphaFoldDB" id="A0ABD2Q6Q0"/>
<dbReference type="Gene3D" id="3.30.450.20">
    <property type="entry name" value="PAS domain"/>
    <property type="match status" value="1"/>
</dbReference>
<proteinExistence type="predicted"/>
<dbReference type="Proteomes" id="UP001626550">
    <property type="component" value="Unassembled WGS sequence"/>
</dbReference>
<accession>A0ABD2Q6Q0</accession>
<feature type="region of interest" description="Disordered" evidence="1">
    <location>
        <begin position="226"/>
        <end position="302"/>
    </location>
</feature>
<feature type="compositionally biased region" description="Polar residues" evidence="1">
    <location>
        <begin position="157"/>
        <end position="177"/>
    </location>
</feature>
<gene>
    <name evidence="2" type="primary">KCNH7_3</name>
    <name evidence="2" type="ORF">Ciccas_006509</name>
</gene>
<reference evidence="2 3" key="1">
    <citation type="submission" date="2024-11" db="EMBL/GenBank/DDBJ databases">
        <title>Adaptive evolution of stress response genes in parasites aligns with host niche diversity.</title>
        <authorList>
            <person name="Hahn C."/>
            <person name="Resl P."/>
        </authorList>
    </citation>
    <scope>NUCLEOTIDE SEQUENCE [LARGE SCALE GENOMIC DNA]</scope>
    <source>
        <strain evidence="2">EGGRZ-B1_66</strain>
        <tissue evidence="2">Body</tissue>
    </source>
</reference>
<comment type="caution">
    <text evidence="2">The sequence shown here is derived from an EMBL/GenBank/DDBJ whole genome shotgun (WGS) entry which is preliminary data.</text>
</comment>
<name>A0ABD2Q6Q0_9PLAT</name>
<feature type="compositionally biased region" description="Basic and acidic residues" evidence="1">
    <location>
        <begin position="291"/>
        <end position="300"/>
    </location>
</feature>
<feature type="compositionally biased region" description="Polar residues" evidence="1">
    <location>
        <begin position="264"/>
        <end position="275"/>
    </location>
</feature>
<organism evidence="2 3">
    <name type="scientific">Cichlidogyrus casuarinus</name>
    <dbReference type="NCBI Taxonomy" id="1844966"/>
    <lineage>
        <taxon>Eukaryota</taxon>
        <taxon>Metazoa</taxon>
        <taxon>Spiralia</taxon>
        <taxon>Lophotrochozoa</taxon>
        <taxon>Platyhelminthes</taxon>
        <taxon>Monogenea</taxon>
        <taxon>Monopisthocotylea</taxon>
        <taxon>Dactylogyridea</taxon>
        <taxon>Ancyrocephalidae</taxon>
        <taxon>Cichlidogyrus</taxon>
    </lineage>
</organism>
<evidence type="ECO:0000313" key="2">
    <source>
        <dbReference type="EMBL" id="KAL3314862.1"/>
    </source>
</evidence>
<keyword evidence="3" id="KW-1185">Reference proteome</keyword>
<evidence type="ECO:0000313" key="3">
    <source>
        <dbReference type="Proteomes" id="UP001626550"/>
    </source>
</evidence>